<evidence type="ECO:0000313" key="3">
    <source>
        <dbReference type="Proteomes" id="UP001190700"/>
    </source>
</evidence>
<gene>
    <name evidence="2" type="ORF">CYMTET_34026</name>
</gene>
<dbReference type="AlphaFoldDB" id="A0AAE0KQL3"/>
<dbReference type="Proteomes" id="UP001190700">
    <property type="component" value="Unassembled WGS sequence"/>
</dbReference>
<organism evidence="2 3">
    <name type="scientific">Cymbomonas tetramitiformis</name>
    <dbReference type="NCBI Taxonomy" id="36881"/>
    <lineage>
        <taxon>Eukaryota</taxon>
        <taxon>Viridiplantae</taxon>
        <taxon>Chlorophyta</taxon>
        <taxon>Pyramimonadophyceae</taxon>
        <taxon>Pyramimonadales</taxon>
        <taxon>Pyramimonadaceae</taxon>
        <taxon>Cymbomonas</taxon>
    </lineage>
</organism>
<protein>
    <submittedName>
        <fullName evidence="2">Uncharacterized protein</fullName>
    </submittedName>
</protein>
<accession>A0AAE0KQL3</accession>
<evidence type="ECO:0000313" key="2">
    <source>
        <dbReference type="EMBL" id="KAK3256865.1"/>
    </source>
</evidence>
<feature type="region of interest" description="Disordered" evidence="1">
    <location>
        <begin position="68"/>
        <end position="98"/>
    </location>
</feature>
<reference evidence="2 3" key="1">
    <citation type="journal article" date="2015" name="Genome Biol. Evol.">
        <title>Comparative Genomics of a Bacterivorous Green Alga Reveals Evolutionary Causalities and Consequences of Phago-Mixotrophic Mode of Nutrition.</title>
        <authorList>
            <person name="Burns J.A."/>
            <person name="Paasch A."/>
            <person name="Narechania A."/>
            <person name="Kim E."/>
        </authorList>
    </citation>
    <scope>NUCLEOTIDE SEQUENCE [LARGE SCALE GENOMIC DNA]</scope>
    <source>
        <strain evidence="2 3">PLY_AMNH</strain>
    </source>
</reference>
<sequence>MSEVEDLVAAVKMEGAVEELSWVYLLGEEVDEEIYDLAAQWGGRRGGSGSSCLHWCGGARGCSSDRLGKDSKLEMGGAKPAAEPQGGMETPTLPDRMD</sequence>
<dbReference type="EMBL" id="LGRX02021272">
    <property type="protein sequence ID" value="KAK3256865.1"/>
    <property type="molecule type" value="Genomic_DNA"/>
</dbReference>
<comment type="caution">
    <text evidence="2">The sequence shown here is derived from an EMBL/GenBank/DDBJ whole genome shotgun (WGS) entry which is preliminary data.</text>
</comment>
<name>A0AAE0KQL3_9CHLO</name>
<evidence type="ECO:0000256" key="1">
    <source>
        <dbReference type="SAM" id="MobiDB-lite"/>
    </source>
</evidence>
<proteinExistence type="predicted"/>
<keyword evidence="3" id="KW-1185">Reference proteome</keyword>